<organism evidence="1 2">
    <name type="scientific">Gryllus longicercus</name>
    <dbReference type="NCBI Taxonomy" id="2509291"/>
    <lineage>
        <taxon>Eukaryota</taxon>
        <taxon>Metazoa</taxon>
        <taxon>Ecdysozoa</taxon>
        <taxon>Arthropoda</taxon>
        <taxon>Hexapoda</taxon>
        <taxon>Insecta</taxon>
        <taxon>Pterygota</taxon>
        <taxon>Neoptera</taxon>
        <taxon>Polyneoptera</taxon>
        <taxon>Orthoptera</taxon>
        <taxon>Ensifera</taxon>
        <taxon>Gryllidea</taxon>
        <taxon>Grylloidea</taxon>
        <taxon>Gryllidae</taxon>
        <taxon>Gryllinae</taxon>
        <taxon>Gryllus</taxon>
    </lineage>
</organism>
<name>A0AAN9VPJ1_9ORTH</name>
<dbReference type="InterPro" id="IPR015943">
    <property type="entry name" value="WD40/YVTN_repeat-like_dom_sf"/>
</dbReference>
<dbReference type="Gene3D" id="2.130.10.10">
    <property type="entry name" value="YVTN repeat-like/Quinoprotein amine dehydrogenase"/>
    <property type="match status" value="1"/>
</dbReference>
<dbReference type="EMBL" id="JAZDUA010000085">
    <property type="protein sequence ID" value="KAK7868900.1"/>
    <property type="molecule type" value="Genomic_DNA"/>
</dbReference>
<dbReference type="Proteomes" id="UP001378592">
    <property type="component" value="Unassembled WGS sequence"/>
</dbReference>
<dbReference type="AlphaFoldDB" id="A0AAN9VPJ1"/>
<gene>
    <name evidence="1" type="ORF">R5R35_014212</name>
</gene>
<protein>
    <submittedName>
        <fullName evidence="1">Uncharacterized protein</fullName>
    </submittedName>
</protein>
<accession>A0AAN9VPJ1</accession>
<reference evidence="1 2" key="1">
    <citation type="submission" date="2024-03" db="EMBL/GenBank/DDBJ databases">
        <title>The genome assembly and annotation of the cricket Gryllus longicercus Weissman &amp; Gray.</title>
        <authorList>
            <person name="Szrajer S."/>
            <person name="Gray D."/>
            <person name="Ylla G."/>
        </authorList>
    </citation>
    <scope>NUCLEOTIDE SEQUENCE [LARGE SCALE GENOMIC DNA]</scope>
    <source>
        <strain evidence="1">DAG 2021-001</strain>
        <tissue evidence="1">Whole body minus gut</tissue>
    </source>
</reference>
<evidence type="ECO:0000313" key="1">
    <source>
        <dbReference type="EMBL" id="KAK7868900.1"/>
    </source>
</evidence>
<dbReference type="SUPFAM" id="SSF69322">
    <property type="entry name" value="Tricorn protease domain 2"/>
    <property type="match status" value="1"/>
</dbReference>
<comment type="caution">
    <text evidence="1">The sequence shown here is derived from an EMBL/GenBank/DDBJ whole genome shotgun (WGS) entry which is preliminary data.</text>
</comment>
<sequence length="593" mass="67476">MSANKHEEFEDYTFENVFEAHNNKPVNIPKYGSLGSFQHRLLKSSSNVDDESKHGSDIVNNLVFRKKSFHRHWKSKCKALNNGSYASDLKNFEKQISETRNAMCVKVPEYIPKFMEFVDEDPDANFFGNYNWLYTGGCIQHFDFNGNYYLAYVAGKSRNCLHVASLKYDDKLWCIDKSNLQKVTPSVGKGIFEILSVEKNGNNIIGVRQKDSCVIYNVSESIKVSEFFDLQETPLSSFDISPVHDELCVMGMNHRITFWDMNRKEIPMVTYFPSDNPRCDNWHNLLYSADPSVVSIAGRKSLKWMERRSSNVMNSVQLSSLKGSQRDEEISMYCASKRNPCLVYVGSDLNLFLLDIRSLSSVIECWTHYLTSPPLYSCVIPYDKDNEIVCIANQHPGNVVLGFSSKSETWPPVKIPSRLDSLYSLQASGLCLDPSVIPRMALGLTGMTYLKCVKSSDVELLTHTAASDIFSQSLFDQNTEMNSDNLKGLVSTKETLQATARWNFKKLYNELTKCEVQPKPPMEKSTAKQPWQLSKRELLEYKDALAPILLEAWEIDKVDGKSSISGEQKVTAWLDSSFNTVYTSQGNNLWDDE</sequence>
<keyword evidence="2" id="KW-1185">Reference proteome</keyword>
<proteinExistence type="predicted"/>
<evidence type="ECO:0000313" key="2">
    <source>
        <dbReference type="Proteomes" id="UP001378592"/>
    </source>
</evidence>